<accession>A0A329SYG3</accession>
<organism evidence="2 3">
    <name type="scientific">Phytophthora cactorum</name>
    <dbReference type="NCBI Taxonomy" id="29920"/>
    <lineage>
        <taxon>Eukaryota</taxon>
        <taxon>Sar</taxon>
        <taxon>Stramenopiles</taxon>
        <taxon>Oomycota</taxon>
        <taxon>Peronosporomycetes</taxon>
        <taxon>Peronosporales</taxon>
        <taxon>Peronosporaceae</taxon>
        <taxon>Phytophthora</taxon>
    </lineage>
</organism>
<evidence type="ECO:0000313" key="1">
    <source>
        <dbReference type="EMBL" id="KAG2914031.1"/>
    </source>
</evidence>
<dbReference type="OrthoDB" id="90228at2759"/>
<name>A0A329SYG3_9STRA</name>
<dbReference type="EMBL" id="RCMK01000745">
    <property type="protein sequence ID" value="KAG2914031.1"/>
    <property type="molecule type" value="Genomic_DNA"/>
</dbReference>
<keyword evidence="3" id="KW-1185">Reference proteome</keyword>
<reference evidence="2 3" key="1">
    <citation type="submission" date="2018-01" db="EMBL/GenBank/DDBJ databases">
        <title>Draft genome of the strawberry crown rot pathogen Phytophthora cactorum.</title>
        <authorList>
            <person name="Armitage A.D."/>
            <person name="Lysoe E."/>
            <person name="Nellist C.F."/>
            <person name="Harrison R.J."/>
            <person name="Brurberg M.B."/>
        </authorList>
    </citation>
    <scope>NUCLEOTIDE SEQUENCE [LARGE SCALE GENOMIC DNA]</scope>
    <source>
        <strain evidence="2 3">10300</strain>
    </source>
</reference>
<gene>
    <name evidence="2" type="ORF">PC110_g2152</name>
    <name evidence="1" type="ORF">PC117_g18445</name>
</gene>
<dbReference type="Proteomes" id="UP000251314">
    <property type="component" value="Unassembled WGS sequence"/>
</dbReference>
<evidence type="ECO:0000313" key="2">
    <source>
        <dbReference type="EMBL" id="RAW41625.1"/>
    </source>
</evidence>
<dbReference type="VEuPathDB" id="FungiDB:PC110_g2152"/>
<protein>
    <submittedName>
        <fullName evidence="2">Uncharacterized protein</fullName>
    </submittedName>
</protein>
<dbReference type="Proteomes" id="UP000736787">
    <property type="component" value="Unassembled WGS sequence"/>
</dbReference>
<reference evidence="1" key="2">
    <citation type="submission" date="2018-10" db="EMBL/GenBank/DDBJ databases">
        <title>Effector identification in a new, highly contiguous assembly of the strawberry crown rot pathogen Phytophthora cactorum.</title>
        <authorList>
            <person name="Armitage A.D."/>
            <person name="Nellist C.F."/>
            <person name="Bates H."/>
            <person name="Vickerstaff R.J."/>
            <person name="Harrison R.J."/>
        </authorList>
    </citation>
    <scope>NUCLEOTIDE SEQUENCE</scope>
    <source>
        <strain evidence="1">4040</strain>
    </source>
</reference>
<comment type="caution">
    <text evidence="2">The sequence shown here is derived from an EMBL/GenBank/DDBJ whole genome shotgun (WGS) entry which is preliminary data.</text>
</comment>
<evidence type="ECO:0000313" key="3">
    <source>
        <dbReference type="Proteomes" id="UP000251314"/>
    </source>
</evidence>
<proteinExistence type="predicted"/>
<sequence length="52" mass="5831">MAAPFVVDIMLVRLRSMRFTFETVSMAIAESDMVSSVAISNWRPTSQTQFSS</sequence>
<dbReference type="AlphaFoldDB" id="A0A329SYG3"/>
<dbReference type="EMBL" id="MJFZ01000027">
    <property type="protein sequence ID" value="RAW41625.1"/>
    <property type="molecule type" value="Genomic_DNA"/>
</dbReference>